<dbReference type="Gene3D" id="2.40.420.20">
    <property type="match status" value="1"/>
</dbReference>
<evidence type="ECO:0000259" key="3">
    <source>
        <dbReference type="Pfam" id="PF25917"/>
    </source>
</evidence>
<feature type="domain" description="Multidrug resistance protein MdtA-like alpha-helical hairpin" evidence="2">
    <location>
        <begin position="136"/>
        <end position="197"/>
    </location>
</feature>
<protein>
    <submittedName>
        <fullName evidence="5">Uncharacterized protein</fullName>
    </submittedName>
</protein>
<dbReference type="GO" id="GO:0015562">
    <property type="term" value="F:efflux transmembrane transporter activity"/>
    <property type="evidence" value="ECO:0007669"/>
    <property type="project" value="TreeGrafter"/>
</dbReference>
<dbReference type="AlphaFoldDB" id="A0A2S6N9V6"/>
<dbReference type="Proteomes" id="UP000239089">
    <property type="component" value="Unassembled WGS sequence"/>
</dbReference>
<comment type="similarity">
    <text evidence="1">Belongs to the membrane fusion protein (MFP) (TC 8.A.1) family.</text>
</comment>
<evidence type="ECO:0000259" key="4">
    <source>
        <dbReference type="Pfam" id="PF25954"/>
    </source>
</evidence>
<keyword evidence="6" id="KW-1185">Reference proteome</keyword>
<dbReference type="Pfam" id="PF25917">
    <property type="entry name" value="BSH_RND"/>
    <property type="match status" value="1"/>
</dbReference>
<dbReference type="InterPro" id="IPR058624">
    <property type="entry name" value="MdtA-like_HH"/>
</dbReference>
<dbReference type="SUPFAM" id="SSF111369">
    <property type="entry name" value="HlyD-like secretion proteins"/>
    <property type="match status" value="1"/>
</dbReference>
<dbReference type="Gene3D" id="2.40.50.100">
    <property type="match status" value="1"/>
</dbReference>
<dbReference type="PANTHER" id="PTHR30469">
    <property type="entry name" value="MULTIDRUG RESISTANCE PROTEIN MDTA"/>
    <property type="match status" value="1"/>
</dbReference>
<feature type="domain" description="Multidrug resistance protein MdtA-like barrel-sandwich hybrid" evidence="3">
    <location>
        <begin position="98"/>
        <end position="232"/>
    </location>
</feature>
<feature type="domain" description="CusB-like beta-barrel" evidence="4">
    <location>
        <begin position="248"/>
        <end position="317"/>
    </location>
</feature>
<dbReference type="InterPro" id="IPR058792">
    <property type="entry name" value="Beta-barrel_RND_2"/>
</dbReference>
<sequence>MTKKNHQSMGLQSPDGQMHLPRRNGAVRAAKAFALVFIVILALGGARVLLGRGAARAALEEQSAQGQKIFVKTVSPALSKSANALTLPATLRGDNETAIFARVSGYVRAFAVDIGAKVKKGQVLAELDTPELDQQVAQAKAQLEQAKANVALAEVALKRWKTLFAQNSVAKQDLDTKQNAFDTSVALQNSAQAYLRQLQETMDFKHVLAPFDGVITARNVDLGNLITAGSTGSSLFSMARPDPLRVFIDAPQAYAGGIKVGDKVNVTQPEMPGRDFAAEVTRIAGAINVATRSQTIELALPNPDGVLTPGAYVQVALPLPPKGPLSIPANTLLFRSEGPSVVIVDADGKAHLRPISIVNDLGATLELAGGLTPEDKVIINPPDSIVDGDKVSAQ</sequence>
<dbReference type="Pfam" id="PF25954">
    <property type="entry name" value="Beta-barrel_RND_2"/>
    <property type="match status" value="1"/>
</dbReference>
<dbReference type="OrthoDB" id="9806939at2"/>
<dbReference type="EMBL" id="NHSJ01000057">
    <property type="protein sequence ID" value="PPQ31402.1"/>
    <property type="molecule type" value="Genomic_DNA"/>
</dbReference>
<comment type="caution">
    <text evidence="5">The sequence shown here is derived from an EMBL/GenBank/DDBJ whole genome shotgun (WGS) entry which is preliminary data.</text>
</comment>
<organism evidence="5 6">
    <name type="scientific">Rhodoblastus sphagnicola</name>
    <dbReference type="NCBI Taxonomy" id="333368"/>
    <lineage>
        <taxon>Bacteria</taxon>
        <taxon>Pseudomonadati</taxon>
        <taxon>Pseudomonadota</taxon>
        <taxon>Alphaproteobacteria</taxon>
        <taxon>Hyphomicrobiales</taxon>
        <taxon>Rhodoblastaceae</taxon>
        <taxon>Rhodoblastus</taxon>
    </lineage>
</organism>
<dbReference type="Gene3D" id="1.10.287.470">
    <property type="entry name" value="Helix hairpin bin"/>
    <property type="match status" value="1"/>
</dbReference>
<name>A0A2S6N9V6_9HYPH</name>
<dbReference type="PANTHER" id="PTHR30469:SF37">
    <property type="entry name" value="RAGD PROTEIN"/>
    <property type="match status" value="1"/>
</dbReference>
<evidence type="ECO:0000313" key="6">
    <source>
        <dbReference type="Proteomes" id="UP000239089"/>
    </source>
</evidence>
<gene>
    <name evidence="5" type="ORF">CCR94_08830</name>
</gene>
<dbReference type="Gene3D" id="2.40.30.170">
    <property type="match status" value="1"/>
</dbReference>
<proteinExistence type="inferred from homology"/>
<dbReference type="RefSeq" id="WP_146089924.1">
    <property type="nucleotide sequence ID" value="NZ_JACIGC010000009.1"/>
</dbReference>
<dbReference type="InterPro" id="IPR058625">
    <property type="entry name" value="MdtA-like_BSH"/>
</dbReference>
<dbReference type="Pfam" id="PF25876">
    <property type="entry name" value="HH_MFP_RND"/>
    <property type="match status" value="1"/>
</dbReference>
<accession>A0A2S6N9V6</accession>
<dbReference type="GO" id="GO:1990281">
    <property type="term" value="C:efflux pump complex"/>
    <property type="evidence" value="ECO:0007669"/>
    <property type="project" value="TreeGrafter"/>
</dbReference>
<dbReference type="InterPro" id="IPR006143">
    <property type="entry name" value="RND_pump_MFP"/>
</dbReference>
<evidence type="ECO:0000256" key="1">
    <source>
        <dbReference type="ARBA" id="ARBA00009477"/>
    </source>
</evidence>
<evidence type="ECO:0000313" key="5">
    <source>
        <dbReference type="EMBL" id="PPQ31402.1"/>
    </source>
</evidence>
<reference evidence="5 6" key="1">
    <citation type="journal article" date="2018" name="Arch. Microbiol.">
        <title>New insights into the metabolic potential of the phototrophic purple bacterium Rhodopila globiformis DSM 161(T) from its draft genome sequence and evidence for a vanadium-dependent nitrogenase.</title>
        <authorList>
            <person name="Imhoff J.F."/>
            <person name="Rahn T."/>
            <person name="Kunzel S."/>
            <person name="Neulinger S.C."/>
        </authorList>
    </citation>
    <scope>NUCLEOTIDE SEQUENCE [LARGE SCALE GENOMIC DNA]</scope>
    <source>
        <strain evidence="5 6">DSM 16996</strain>
    </source>
</reference>
<evidence type="ECO:0000259" key="2">
    <source>
        <dbReference type="Pfam" id="PF25876"/>
    </source>
</evidence>
<dbReference type="NCBIfam" id="TIGR01730">
    <property type="entry name" value="RND_mfp"/>
    <property type="match status" value="1"/>
</dbReference>